<evidence type="ECO:0000256" key="6">
    <source>
        <dbReference type="SAM" id="Phobius"/>
    </source>
</evidence>
<evidence type="ECO:0000256" key="3">
    <source>
        <dbReference type="ARBA" id="ARBA00022692"/>
    </source>
</evidence>
<evidence type="ECO:0000256" key="2">
    <source>
        <dbReference type="ARBA" id="ARBA00009773"/>
    </source>
</evidence>
<keyword evidence="3 6" id="KW-0812">Transmembrane</keyword>
<gene>
    <name evidence="7" type="ORF">ENR47_05225</name>
</gene>
<protein>
    <submittedName>
        <fullName evidence="7">AI-2E family transporter</fullName>
    </submittedName>
</protein>
<accession>A0A832H700</accession>
<dbReference type="PANTHER" id="PTHR21716">
    <property type="entry name" value="TRANSMEMBRANE PROTEIN"/>
    <property type="match status" value="1"/>
</dbReference>
<feature type="transmembrane region" description="Helical" evidence="6">
    <location>
        <begin position="185"/>
        <end position="212"/>
    </location>
</feature>
<dbReference type="EMBL" id="DSRD01000341">
    <property type="protein sequence ID" value="HGW93670.1"/>
    <property type="molecule type" value="Genomic_DNA"/>
</dbReference>
<dbReference type="InterPro" id="IPR002549">
    <property type="entry name" value="AI-2E-like"/>
</dbReference>
<name>A0A832H700_9CYAN</name>
<comment type="caution">
    <text evidence="7">The sequence shown here is derived from an EMBL/GenBank/DDBJ whole genome shotgun (WGS) entry which is preliminary data.</text>
</comment>
<feature type="transmembrane region" description="Helical" evidence="6">
    <location>
        <begin position="293"/>
        <end position="321"/>
    </location>
</feature>
<feature type="transmembrane region" description="Helical" evidence="6">
    <location>
        <begin position="55"/>
        <end position="77"/>
    </location>
</feature>
<comment type="similarity">
    <text evidence="2">Belongs to the autoinducer-2 exporter (AI-2E) (TC 2.A.86) family.</text>
</comment>
<proteinExistence type="inferred from homology"/>
<evidence type="ECO:0000256" key="4">
    <source>
        <dbReference type="ARBA" id="ARBA00022989"/>
    </source>
</evidence>
<dbReference type="GO" id="GO:0055085">
    <property type="term" value="P:transmembrane transport"/>
    <property type="evidence" value="ECO:0007669"/>
    <property type="project" value="TreeGrafter"/>
</dbReference>
<sequence>MKLGHWIALVVLIAAVYVLWQIKEVLLMVFAAVVLANSLNLLARFLQKRLRLQRSLAVLGAVLCLLAFTIAFVWIIVPPFAQQLQELFVLVPQGINQLDNWLDSLDRAVSPDVRRYLPNFESLIQQVMPYVNRLLGSSFAVFSSSLGAALNVLLILVLGLMMLINPEPYRQGFIRLFPSFYRRRIDQILLECEVALGQWIVGALISMTVIAILSTFGLAMIGVKAALANGILAGLLNFIPNLGPTISVVPPMAIALLDSPAKALLVLGLYIAIQQFESNFLTPFVMAQQVNLLPAVTLLAQVFFATIFGFWGLLLALPLIVVCQIWIRRVLVEDVMDRWNRPPEQSSFKPVSTMESAIITETVFRPSDNISNTEETLTGE</sequence>
<comment type="subcellular location">
    <subcellularLocation>
        <location evidence="1">Membrane</location>
        <topology evidence="1">Multi-pass membrane protein</topology>
    </subcellularLocation>
</comment>
<keyword evidence="5 6" id="KW-0472">Membrane</keyword>
<keyword evidence="4 6" id="KW-1133">Transmembrane helix</keyword>
<evidence type="ECO:0000313" key="7">
    <source>
        <dbReference type="EMBL" id="HGW93670.1"/>
    </source>
</evidence>
<feature type="transmembrane region" description="Helical" evidence="6">
    <location>
        <begin position="25"/>
        <end position="43"/>
    </location>
</feature>
<evidence type="ECO:0000256" key="5">
    <source>
        <dbReference type="ARBA" id="ARBA00023136"/>
    </source>
</evidence>
<dbReference type="Pfam" id="PF01594">
    <property type="entry name" value="AI-2E_transport"/>
    <property type="match status" value="1"/>
</dbReference>
<dbReference type="PANTHER" id="PTHR21716:SF62">
    <property type="entry name" value="TRANSPORT PROTEIN YDBI-RELATED"/>
    <property type="match status" value="1"/>
</dbReference>
<dbReference type="GO" id="GO:0016020">
    <property type="term" value="C:membrane"/>
    <property type="evidence" value="ECO:0007669"/>
    <property type="project" value="UniProtKB-SubCell"/>
</dbReference>
<reference evidence="7" key="1">
    <citation type="journal article" date="2020" name="mSystems">
        <title>Genome- and Community-Level Interaction Insights into Carbon Utilization and Element Cycling Functions of Hydrothermarchaeota in Hydrothermal Sediment.</title>
        <authorList>
            <person name="Zhou Z."/>
            <person name="Liu Y."/>
            <person name="Xu W."/>
            <person name="Pan J."/>
            <person name="Luo Z.H."/>
            <person name="Li M."/>
        </authorList>
    </citation>
    <scope>NUCLEOTIDE SEQUENCE [LARGE SCALE GENOMIC DNA]</scope>
    <source>
        <strain evidence="7">SpSt-402</strain>
    </source>
</reference>
<organism evidence="7">
    <name type="scientific">Oscillatoriales cyanobacterium SpSt-402</name>
    <dbReference type="NCBI Taxonomy" id="2282168"/>
    <lineage>
        <taxon>Bacteria</taxon>
        <taxon>Bacillati</taxon>
        <taxon>Cyanobacteriota</taxon>
        <taxon>Cyanophyceae</taxon>
        <taxon>Oscillatoriophycideae</taxon>
        <taxon>Oscillatoriales</taxon>
    </lineage>
</organism>
<evidence type="ECO:0000256" key="1">
    <source>
        <dbReference type="ARBA" id="ARBA00004141"/>
    </source>
</evidence>
<dbReference type="AlphaFoldDB" id="A0A832H700"/>
<feature type="transmembrane region" description="Helical" evidence="6">
    <location>
        <begin position="139"/>
        <end position="164"/>
    </location>
</feature>